<sequence>MASPENAISAVERGYGHGCLVRPRIVCLVAVGATMDLLLVAVGVIKTKVHSLVRWTVPVRFASAIKEAKTHGLKRRLKAHSLVRFAGLILRRTVDV</sequence>
<keyword evidence="3" id="KW-1185">Reference proteome</keyword>
<protein>
    <submittedName>
        <fullName evidence="2">Uncharacterized protein</fullName>
    </submittedName>
</protein>
<gene>
    <name evidence="2" type="ORF">WN944_003126</name>
</gene>
<feature type="transmembrane region" description="Helical" evidence="1">
    <location>
        <begin position="23"/>
        <end position="45"/>
    </location>
</feature>
<evidence type="ECO:0000313" key="2">
    <source>
        <dbReference type="EMBL" id="KAK9192435.1"/>
    </source>
</evidence>
<name>A0AAP0QGH4_9ROSI</name>
<dbReference type="Proteomes" id="UP001428341">
    <property type="component" value="Unassembled WGS sequence"/>
</dbReference>
<organism evidence="2 3">
    <name type="scientific">Citrus x changshan-huyou</name>
    <dbReference type="NCBI Taxonomy" id="2935761"/>
    <lineage>
        <taxon>Eukaryota</taxon>
        <taxon>Viridiplantae</taxon>
        <taxon>Streptophyta</taxon>
        <taxon>Embryophyta</taxon>
        <taxon>Tracheophyta</taxon>
        <taxon>Spermatophyta</taxon>
        <taxon>Magnoliopsida</taxon>
        <taxon>eudicotyledons</taxon>
        <taxon>Gunneridae</taxon>
        <taxon>Pentapetalae</taxon>
        <taxon>rosids</taxon>
        <taxon>malvids</taxon>
        <taxon>Sapindales</taxon>
        <taxon>Rutaceae</taxon>
        <taxon>Aurantioideae</taxon>
        <taxon>Citrus</taxon>
    </lineage>
</organism>
<comment type="caution">
    <text evidence="2">The sequence shown here is derived from an EMBL/GenBank/DDBJ whole genome shotgun (WGS) entry which is preliminary data.</text>
</comment>
<accession>A0AAP0QGH4</accession>
<keyword evidence="1" id="KW-1133">Transmembrane helix</keyword>
<reference evidence="2 3" key="1">
    <citation type="submission" date="2024-05" db="EMBL/GenBank/DDBJ databases">
        <title>Haplotype-resolved chromosome-level genome assembly of Huyou (Citrus changshanensis).</title>
        <authorList>
            <person name="Miao C."/>
            <person name="Chen W."/>
            <person name="Wu Y."/>
            <person name="Wang L."/>
            <person name="Zhao S."/>
            <person name="Grierson D."/>
            <person name="Xu C."/>
            <person name="Chen K."/>
        </authorList>
    </citation>
    <scope>NUCLEOTIDE SEQUENCE [LARGE SCALE GENOMIC DNA]</scope>
    <source>
        <strain evidence="2">01-14</strain>
        <tissue evidence="2">Leaf</tissue>
    </source>
</reference>
<dbReference type="EMBL" id="JBCGBO010000006">
    <property type="protein sequence ID" value="KAK9192435.1"/>
    <property type="molecule type" value="Genomic_DNA"/>
</dbReference>
<evidence type="ECO:0000313" key="3">
    <source>
        <dbReference type="Proteomes" id="UP001428341"/>
    </source>
</evidence>
<keyword evidence="1" id="KW-0812">Transmembrane</keyword>
<keyword evidence="1" id="KW-0472">Membrane</keyword>
<dbReference type="AlphaFoldDB" id="A0AAP0QGH4"/>
<proteinExistence type="predicted"/>
<evidence type="ECO:0000256" key="1">
    <source>
        <dbReference type="SAM" id="Phobius"/>
    </source>
</evidence>